<proteinExistence type="predicted"/>
<dbReference type="Proteomes" id="UP001207742">
    <property type="component" value="Unassembled WGS sequence"/>
</dbReference>
<evidence type="ECO:0000313" key="3">
    <source>
        <dbReference type="Proteomes" id="UP001207742"/>
    </source>
</evidence>
<evidence type="ECO:0000313" key="2">
    <source>
        <dbReference type="EMBL" id="MCW3486108.1"/>
    </source>
</evidence>
<dbReference type="RefSeq" id="WP_264732923.1">
    <property type="nucleotide sequence ID" value="NZ_JAPDNR010000001.1"/>
</dbReference>
<evidence type="ECO:0000259" key="1">
    <source>
        <dbReference type="SMART" id="SM01235"/>
    </source>
</evidence>
<gene>
    <name evidence="2" type="ORF">OL497_19560</name>
</gene>
<comment type="caution">
    <text evidence="2">The sequence shown here is derived from an EMBL/GenBank/DDBJ whole genome shotgun (WGS) entry which is preliminary data.</text>
</comment>
<feature type="domain" description="Haem-binding" evidence="1">
    <location>
        <begin position="12"/>
        <end position="143"/>
    </location>
</feature>
<reference evidence="2 3" key="1">
    <citation type="submission" date="2022-10" db="EMBL/GenBank/DDBJ databases">
        <title>Chitinophaga nivalis PC15 sp. nov., isolated from Pyeongchang county, South Korea.</title>
        <authorList>
            <person name="Trinh H.N."/>
        </authorList>
    </citation>
    <scope>NUCLEOTIDE SEQUENCE [LARGE SCALE GENOMIC DNA]</scope>
    <source>
        <strain evidence="2 3">PC14</strain>
    </source>
</reference>
<dbReference type="SMART" id="SM01235">
    <property type="entry name" value="Haem_bd"/>
    <property type="match status" value="1"/>
</dbReference>
<name>A0ABT3IQ60_9BACT</name>
<accession>A0ABT3IQ60</accession>
<dbReference type="Pfam" id="PF14376">
    <property type="entry name" value="Haem_bd"/>
    <property type="match status" value="1"/>
</dbReference>
<sequence length="146" mass="16718">MRTLKIALSVAGILFLLIQLIRPEKNQQEPTPDRLDSIPPAVATLLKNACYDCHSNQTVYPWYAHIQPAGWFLAHHIRDGKAALNFDTFRQYTMKKQRSKLKSMKTQLTTGQMPLSSYTWLHPAATLTTAQRSRMIHWIDSLLAVK</sequence>
<dbReference type="InterPro" id="IPR025992">
    <property type="entry name" value="Haem-bd"/>
</dbReference>
<organism evidence="2 3">
    <name type="scientific">Chitinophaga nivalis</name>
    <dbReference type="NCBI Taxonomy" id="2991709"/>
    <lineage>
        <taxon>Bacteria</taxon>
        <taxon>Pseudomonadati</taxon>
        <taxon>Bacteroidota</taxon>
        <taxon>Chitinophagia</taxon>
        <taxon>Chitinophagales</taxon>
        <taxon>Chitinophagaceae</taxon>
        <taxon>Chitinophaga</taxon>
    </lineage>
</organism>
<dbReference type="EMBL" id="JAPDNS010000002">
    <property type="protein sequence ID" value="MCW3486108.1"/>
    <property type="molecule type" value="Genomic_DNA"/>
</dbReference>
<keyword evidence="3" id="KW-1185">Reference proteome</keyword>
<protein>
    <submittedName>
        <fullName evidence="2">Heme-binding domain-containing protein</fullName>
    </submittedName>
</protein>